<reference evidence="1 2" key="1">
    <citation type="submission" date="2020-08" db="EMBL/GenBank/DDBJ databases">
        <title>Genomic Encyclopedia of Type Strains, Phase IV (KMG-IV): sequencing the most valuable type-strain genomes for metagenomic binning, comparative biology and taxonomic classification.</title>
        <authorList>
            <person name="Goeker M."/>
        </authorList>
    </citation>
    <scope>NUCLEOTIDE SEQUENCE [LARGE SCALE GENOMIC DNA]</scope>
    <source>
        <strain evidence="1 2">DSM 18233</strain>
    </source>
</reference>
<proteinExistence type="predicted"/>
<keyword evidence="2" id="KW-1185">Reference proteome</keyword>
<evidence type="ECO:0000313" key="1">
    <source>
        <dbReference type="EMBL" id="MBB5191664.1"/>
    </source>
</evidence>
<dbReference type="RefSeq" id="WP_184100905.1">
    <property type="nucleotide sequence ID" value="NZ_JACHHN010000004.1"/>
</dbReference>
<dbReference type="Proteomes" id="UP000543030">
    <property type="component" value="Unassembled WGS sequence"/>
</dbReference>
<dbReference type="EMBL" id="JACHHN010000004">
    <property type="protein sequence ID" value="MBB5191664.1"/>
    <property type="molecule type" value="Genomic_DNA"/>
</dbReference>
<dbReference type="AlphaFoldDB" id="A0A840RGF8"/>
<sequence length="46" mass="5171">MQVEYDSKKTEKTAFSRKSRLQNRVNPALVRVGSSSNGAQKIFTIV</sequence>
<gene>
    <name evidence="1" type="ORF">HNQ50_002394</name>
</gene>
<comment type="caution">
    <text evidence="1">The sequence shown here is derived from an EMBL/GenBank/DDBJ whole genome shotgun (WGS) entry which is preliminary data.</text>
</comment>
<accession>A0A840RGF8</accession>
<protein>
    <submittedName>
        <fullName evidence="1">Uncharacterized protein</fullName>
    </submittedName>
</protein>
<organism evidence="1 2">
    <name type="scientific">Silvimonas terrae</name>
    <dbReference type="NCBI Taxonomy" id="300266"/>
    <lineage>
        <taxon>Bacteria</taxon>
        <taxon>Pseudomonadati</taxon>
        <taxon>Pseudomonadota</taxon>
        <taxon>Betaproteobacteria</taxon>
        <taxon>Neisseriales</taxon>
        <taxon>Chitinibacteraceae</taxon>
        <taxon>Silvimonas</taxon>
    </lineage>
</organism>
<name>A0A840RGF8_9NEIS</name>
<evidence type="ECO:0000313" key="2">
    <source>
        <dbReference type="Proteomes" id="UP000543030"/>
    </source>
</evidence>